<dbReference type="GO" id="GO:0030170">
    <property type="term" value="F:pyridoxal phosphate binding"/>
    <property type="evidence" value="ECO:0007669"/>
    <property type="project" value="InterPro"/>
</dbReference>
<dbReference type="CDD" id="cd00610">
    <property type="entry name" value="OAT_like"/>
    <property type="match status" value="1"/>
</dbReference>
<dbReference type="SUPFAM" id="SSF53383">
    <property type="entry name" value="PLP-dependent transferases"/>
    <property type="match status" value="1"/>
</dbReference>
<dbReference type="AlphaFoldDB" id="M0B8W6"/>
<protein>
    <submittedName>
        <fullName evidence="4">Class III aminotransferase</fullName>
    </submittedName>
</protein>
<gene>
    <name evidence="4" type="ORF">C480_04826</name>
</gene>
<dbReference type="Gene3D" id="3.90.1150.10">
    <property type="entry name" value="Aspartate Aminotransferase, domain 1"/>
    <property type="match status" value="1"/>
</dbReference>
<sequence length="455" mass="48272">MDVTVMLEGPTEESTAAPTTIPHWYDPDSDALAITDGDGTTVVDETGTTYLDFVSQLYCVNAGHGNRTIIDGMTEQLEQIQYVSAAKRSPVRAALGERLVDLAPRSLSHALFSVTGSEANELAVQLARNHTGASKILTRWRSYHGSTYGAGSLTGDPETRNLVETHAATTGAAKFLPPMAHRSPFDAETPAELADAAADHLEFVIRNEGPDSIAAIMMEPVAGSSGAYTAPPGYFERVRELCDEYDILLIADEVITGFGRCGEWFGVETEGIEPDLLTFAKGVTSSYAPLAGVLARPELVADIEQEGFDLGQTFGGHPVSCAAGLAAIEAYDNGLIENARENAPALETGLDELASRTDVVADVRGRGYLRAVEFADPATGEPFYDPRVDDMGDDEHEGESENPVPAVAAALEDRGVIVGTGRPATQLLLAPPLCATATEIETALTELDAAIDEVF</sequence>
<organism evidence="4 5">
    <name type="scientific">Natrialba aegyptia DSM 13077</name>
    <dbReference type="NCBI Taxonomy" id="1227491"/>
    <lineage>
        <taxon>Archaea</taxon>
        <taxon>Methanobacteriati</taxon>
        <taxon>Methanobacteriota</taxon>
        <taxon>Stenosarchaea group</taxon>
        <taxon>Halobacteria</taxon>
        <taxon>Halobacteriales</taxon>
        <taxon>Natrialbaceae</taxon>
        <taxon>Natrialba</taxon>
    </lineage>
</organism>
<dbReference type="Proteomes" id="UP000011591">
    <property type="component" value="Unassembled WGS sequence"/>
</dbReference>
<dbReference type="Gene3D" id="3.40.640.10">
    <property type="entry name" value="Type I PLP-dependent aspartate aminotransferase-like (Major domain)"/>
    <property type="match status" value="1"/>
</dbReference>
<dbReference type="PANTHER" id="PTHR43094">
    <property type="entry name" value="AMINOTRANSFERASE"/>
    <property type="match status" value="1"/>
</dbReference>
<dbReference type="EMBL" id="AOIP01000015">
    <property type="protein sequence ID" value="ELZ07351.1"/>
    <property type="molecule type" value="Genomic_DNA"/>
</dbReference>
<reference evidence="4 5" key="1">
    <citation type="journal article" date="2014" name="PLoS Genet.">
        <title>Phylogenetically driven sequencing of extremely halophilic archaea reveals strategies for static and dynamic osmo-response.</title>
        <authorList>
            <person name="Becker E.A."/>
            <person name="Seitzer P.M."/>
            <person name="Tritt A."/>
            <person name="Larsen D."/>
            <person name="Krusor M."/>
            <person name="Yao A.I."/>
            <person name="Wu D."/>
            <person name="Madern D."/>
            <person name="Eisen J.A."/>
            <person name="Darling A.E."/>
            <person name="Facciotti M.T."/>
        </authorList>
    </citation>
    <scope>NUCLEOTIDE SEQUENCE [LARGE SCALE GENOMIC DNA]</scope>
    <source>
        <strain evidence="4 5">DSM 13077</strain>
    </source>
</reference>
<dbReference type="PROSITE" id="PS00600">
    <property type="entry name" value="AA_TRANSFER_CLASS_3"/>
    <property type="match status" value="1"/>
</dbReference>
<keyword evidence="2 3" id="KW-0663">Pyridoxal phosphate</keyword>
<comment type="caution">
    <text evidence="4">The sequence shown here is derived from an EMBL/GenBank/DDBJ whole genome shotgun (WGS) entry which is preliminary data.</text>
</comment>
<keyword evidence="5" id="KW-1185">Reference proteome</keyword>
<dbReference type="PANTHER" id="PTHR43094:SF1">
    <property type="entry name" value="AMINOTRANSFERASE CLASS-III"/>
    <property type="match status" value="1"/>
</dbReference>
<evidence type="ECO:0000256" key="2">
    <source>
        <dbReference type="ARBA" id="ARBA00022898"/>
    </source>
</evidence>
<evidence type="ECO:0000313" key="5">
    <source>
        <dbReference type="Proteomes" id="UP000011591"/>
    </source>
</evidence>
<name>M0B8W6_9EURY</name>
<dbReference type="GO" id="GO:0008483">
    <property type="term" value="F:transaminase activity"/>
    <property type="evidence" value="ECO:0007669"/>
    <property type="project" value="UniProtKB-KW"/>
</dbReference>
<dbReference type="PATRIC" id="fig|1227491.4.peg.985"/>
<keyword evidence="4" id="KW-0032">Aminotransferase</keyword>
<dbReference type="Pfam" id="PF00202">
    <property type="entry name" value="Aminotran_3"/>
    <property type="match status" value="1"/>
</dbReference>
<dbReference type="InterPro" id="IPR049704">
    <property type="entry name" value="Aminotrans_3_PPA_site"/>
</dbReference>
<dbReference type="InterPro" id="IPR015424">
    <property type="entry name" value="PyrdxlP-dep_Trfase"/>
</dbReference>
<dbReference type="InterPro" id="IPR005814">
    <property type="entry name" value="Aminotrans_3"/>
</dbReference>
<dbReference type="InterPro" id="IPR015422">
    <property type="entry name" value="PyrdxlP-dep_Trfase_small"/>
</dbReference>
<comment type="similarity">
    <text evidence="1 3">Belongs to the class-III pyridoxal-phosphate-dependent aminotransferase family.</text>
</comment>
<accession>M0B8W6</accession>
<keyword evidence="4" id="KW-0808">Transferase</keyword>
<evidence type="ECO:0000256" key="1">
    <source>
        <dbReference type="ARBA" id="ARBA00008954"/>
    </source>
</evidence>
<dbReference type="InterPro" id="IPR015421">
    <property type="entry name" value="PyrdxlP-dep_Trfase_major"/>
</dbReference>
<proteinExistence type="inferred from homology"/>
<evidence type="ECO:0000313" key="4">
    <source>
        <dbReference type="EMBL" id="ELZ07351.1"/>
    </source>
</evidence>
<evidence type="ECO:0000256" key="3">
    <source>
        <dbReference type="RuleBase" id="RU003560"/>
    </source>
</evidence>